<accession>A0AAV5TL25</accession>
<evidence type="ECO:0000313" key="3">
    <source>
        <dbReference type="Proteomes" id="UP001432027"/>
    </source>
</evidence>
<dbReference type="Pfam" id="PF10318">
    <property type="entry name" value="7TM_GPCR_Srh"/>
    <property type="match status" value="1"/>
</dbReference>
<feature type="transmembrane region" description="Helical" evidence="1">
    <location>
        <begin position="63"/>
        <end position="86"/>
    </location>
</feature>
<feature type="transmembrane region" description="Helical" evidence="1">
    <location>
        <begin position="20"/>
        <end position="43"/>
    </location>
</feature>
<organism evidence="2 3">
    <name type="scientific">Pristionchus entomophagus</name>
    <dbReference type="NCBI Taxonomy" id="358040"/>
    <lineage>
        <taxon>Eukaryota</taxon>
        <taxon>Metazoa</taxon>
        <taxon>Ecdysozoa</taxon>
        <taxon>Nematoda</taxon>
        <taxon>Chromadorea</taxon>
        <taxon>Rhabditida</taxon>
        <taxon>Rhabditina</taxon>
        <taxon>Diplogasteromorpha</taxon>
        <taxon>Diplogasteroidea</taxon>
        <taxon>Neodiplogasteridae</taxon>
        <taxon>Pristionchus</taxon>
    </lineage>
</organism>
<feature type="transmembrane region" description="Helical" evidence="1">
    <location>
        <begin position="282"/>
        <end position="306"/>
    </location>
</feature>
<keyword evidence="1" id="KW-0812">Transmembrane</keyword>
<dbReference type="SUPFAM" id="SSF81321">
    <property type="entry name" value="Family A G protein-coupled receptor-like"/>
    <property type="match status" value="1"/>
</dbReference>
<name>A0AAV5TL25_9BILA</name>
<evidence type="ECO:0000256" key="1">
    <source>
        <dbReference type="SAM" id="Phobius"/>
    </source>
</evidence>
<feature type="transmembrane region" description="Helical" evidence="1">
    <location>
        <begin position="252"/>
        <end position="276"/>
    </location>
</feature>
<sequence>MNISHSPFRGFVVNPTHEYLFFSYQRAIFIVTCPINLLTFYLIQTKTPGRSTTFKKLMLHLHFWVSIYDVFNAILFLPVPLFPIVAGYCEGILCNIGLPMHYGLSLMHMLFTNITYSLFIGYIYRHQALLQSGHFLKLGKRRAIIFGCFLWLFYQTAFICRFFNVDESYAKVHLEATYPDMMWLMDKQDWCYYNMEDPNSSERVIAKFVGFKNSVFSPWLIFAMVMHIFHILRGYIPTMSASTKRYHRHLTIVLIVQSSCLIFIFIPIAGSVFSIITQRWSYEVTFIFFGLLLLFSVAHSICLIAMTPSYRGWIMSVLRLTPNSITVSVVSSSDYTTSSKASFNLIIG</sequence>
<dbReference type="Proteomes" id="UP001432027">
    <property type="component" value="Unassembled WGS sequence"/>
</dbReference>
<comment type="caution">
    <text evidence="2">The sequence shown here is derived from an EMBL/GenBank/DDBJ whole genome shotgun (WGS) entry which is preliminary data.</text>
</comment>
<evidence type="ECO:0000313" key="2">
    <source>
        <dbReference type="EMBL" id="GMS94995.1"/>
    </source>
</evidence>
<feature type="transmembrane region" description="Helical" evidence="1">
    <location>
        <begin position="216"/>
        <end position="232"/>
    </location>
</feature>
<keyword evidence="3" id="KW-1185">Reference proteome</keyword>
<keyword evidence="1" id="KW-0472">Membrane</keyword>
<feature type="transmembrane region" description="Helical" evidence="1">
    <location>
        <begin position="106"/>
        <end position="124"/>
    </location>
</feature>
<keyword evidence="1" id="KW-1133">Transmembrane helix</keyword>
<dbReference type="AlphaFoldDB" id="A0AAV5TL25"/>
<dbReference type="PANTHER" id="PTHR45830:SF15">
    <property type="entry name" value="SERPENTINE RECEPTOR, CLASS I"/>
    <property type="match status" value="1"/>
</dbReference>
<protein>
    <recommendedName>
        <fullName evidence="4">G protein-coupled receptor</fullName>
    </recommendedName>
</protein>
<reference evidence="2" key="1">
    <citation type="submission" date="2023-10" db="EMBL/GenBank/DDBJ databases">
        <title>Genome assembly of Pristionchus species.</title>
        <authorList>
            <person name="Yoshida K."/>
            <person name="Sommer R.J."/>
        </authorList>
    </citation>
    <scope>NUCLEOTIDE SEQUENCE</scope>
    <source>
        <strain evidence="2">RS0144</strain>
    </source>
</reference>
<dbReference type="PANTHER" id="PTHR45830">
    <property type="entry name" value="SERPENTINE RECEPTOR, CLASS I"/>
    <property type="match status" value="1"/>
</dbReference>
<dbReference type="InterPro" id="IPR019422">
    <property type="entry name" value="7TM_GPCR_serpentine_rcpt_Srh"/>
</dbReference>
<gene>
    <name evidence="2" type="ORF">PENTCL1PPCAC_17170</name>
</gene>
<evidence type="ECO:0008006" key="4">
    <source>
        <dbReference type="Google" id="ProtNLM"/>
    </source>
</evidence>
<proteinExistence type="predicted"/>
<dbReference type="EMBL" id="BTSX01000004">
    <property type="protein sequence ID" value="GMS94995.1"/>
    <property type="molecule type" value="Genomic_DNA"/>
</dbReference>
<feature type="transmembrane region" description="Helical" evidence="1">
    <location>
        <begin position="144"/>
        <end position="164"/>
    </location>
</feature>